<keyword evidence="3" id="KW-1185">Reference proteome</keyword>
<organism evidence="2 3">
    <name type="scientific">Dreissena polymorpha</name>
    <name type="common">Zebra mussel</name>
    <name type="synonym">Mytilus polymorpha</name>
    <dbReference type="NCBI Taxonomy" id="45954"/>
    <lineage>
        <taxon>Eukaryota</taxon>
        <taxon>Metazoa</taxon>
        <taxon>Spiralia</taxon>
        <taxon>Lophotrochozoa</taxon>
        <taxon>Mollusca</taxon>
        <taxon>Bivalvia</taxon>
        <taxon>Autobranchia</taxon>
        <taxon>Heteroconchia</taxon>
        <taxon>Euheterodonta</taxon>
        <taxon>Imparidentia</taxon>
        <taxon>Neoheterodontei</taxon>
        <taxon>Myida</taxon>
        <taxon>Dreissenoidea</taxon>
        <taxon>Dreissenidae</taxon>
        <taxon>Dreissena</taxon>
    </lineage>
</organism>
<reference evidence="2" key="2">
    <citation type="submission" date="2020-11" db="EMBL/GenBank/DDBJ databases">
        <authorList>
            <person name="McCartney M.A."/>
            <person name="Auch B."/>
            <person name="Kono T."/>
            <person name="Mallez S."/>
            <person name="Becker A."/>
            <person name="Gohl D.M."/>
            <person name="Silverstein K.A.T."/>
            <person name="Koren S."/>
            <person name="Bechman K.B."/>
            <person name="Herman A."/>
            <person name="Abrahante J.E."/>
            <person name="Garbe J."/>
        </authorList>
    </citation>
    <scope>NUCLEOTIDE SEQUENCE</scope>
    <source>
        <strain evidence="2">Duluth1</strain>
        <tissue evidence="2">Whole animal</tissue>
    </source>
</reference>
<sequence length="125" mass="13933">MRPAVATKVMFMTLSTLLLLLKTSMCKLLVSESFFVSPGGHTNSHVEKSSGFACEFTYACQGGTNEEWVMTMQEDEEHHFSCSVSRPEHSPTSYLFFQHFEMAITGGHLKGAVVLVLLLHLPFCN</sequence>
<dbReference type="PANTHER" id="PTHR31230">
    <property type="entry name" value="MYELOID-DERIVED GROWTH FACTOR MYDGF"/>
    <property type="match status" value="1"/>
</dbReference>
<dbReference type="Proteomes" id="UP000828390">
    <property type="component" value="Unassembled WGS sequence"/>
</dbReference>
<name>A0A9D4KG82_DREPO</name>
<keyword evidence="1" id="KW-0732">Signal</keyword>
<dbReference type="AlphaFoldDB" id="A0A9D4KG82"/>
<feature type="chain" id="PRO_5039060182" evidence="1">
    <location>
        <begin position="27"/>
        <end position="125"/>
    </location>
</feature>
<accession>A0A9D4KG82</accession>
<dbReference type="InterPro" id="IPR018887">
    <property type="entry name" value="MYDGF"/>
</dbReference>
<dbReference type="PANTHER" id="PTHR31230:SF1">
    <property type="entry name" value="MYELOID-DERIVED GROWTH FACTOR"/>
    <property type="match status" value="1"/>
</dbReference>
<gene>
    <name evidence="2" type="ORF">DPMN_112744</name>
</gene>
<evidence type="ECO:0000313" key="3">
    <source>
        <dbReference type="Proteomes" id="UP000828390"/>
    </source>
</evidence>
<evidence type="ECO:0000313" key="2">
    <source>
        <dbReference type="EMBL" id="KAH3839317.1"/>
    </source>
</evidence>
<protein>
    <submittedName>
        <fullName evidence="2">Uncharacterized protein</fullName>
    </submittedName>
</protein>
<proteinExistence type="predicted"/>
<feature type="signal peptide" evidence="1">
    <location>
        <begin position="1"/>
        <end position="26"/>
    </location>
</feature>
<dbReference type="GO" id="GO:0005615">
    <property type="term" value="C:extracellular space"/>
    <property type="evidence" value="ECO:0007669"/>
    <property type="project" value="TreeGrafter"/>
</dbReference>
<evidence type="ECO:0000256" key="1">
    <source>
        <dbReference type="SAM" id="SignalP"/>
    </source>
</evidence>
<dbReference type="Pfam" id="PF10572">
    <property type="entry name" value="UPF0556"/>
    <property type="match status" value="1"/>
</dbReference>
<dbReference type="GO" id="GO:0001938">
    <property type="term" value="P:positive regulation of endothelial cell proliferation"/>
    <property type="evidence" value="ECO:0007669"/>
    <property type="project" value="TreeGrafter"/>
</dbReference>
<reference evidence="2" key="1">
    <citation type="journal article" date="2019" name="bioRxiv">
        <title>The Genome of the Zebra Mussel, Dreissena polymorpha: A Resource for Invasive Species Research.</title>
        <authorList>
            <person name="McCartney M.A."/>
            <person name="Auch B."/>
            <person name="Kono T."/>
            <person name="Mallez S."/>
            <person name="Zhang Y."/>
            <person name="Obille A."/>
            <person name="Becker A."/>
            <person name="Abrahante J.E."/>
            <person name="Garbe J."/>
            <person name="Badalamenti J.P."/>
            <person name="Herman A."/>
            <person name="Mangelson H."/>
            <person name="Liachko I."/>
            <person name="Sullivan S."/>
            <person name="Sone E.D."/>
            <person name="Koren S."/>
            <person name="Silverstein K.A.T."/>
            <person name="Beckman K.B."/>
            <person name="Gohl D.M."/>
        </authorList>
    </citation>
    <scope>NUCLEOTIDE SEQUENCE</scope>
    <source>
        <strain evidence="2">Duluth1</strain>
        <tissue evidence="2">Whole animal</tissue>
    </source>
</reference>
<dbReference type="EMBL" id="JAIWYP010000004">
    <property type="protein sequence ID" value="KAH3839317.1"/>
    <property type="molecule type" value="Genomic_DNA"/>
</dbReference>
<comment type="caution">
    <text evidence="2">The sequence shown here is derived from an EMBL/GenBank/DDBJ whole genome shotgun (WGS) entry which is preliminary data.</text>
</comment>